<dbReference type="InterPro" id="IPR051620">
    <property type="entry name" value="ORF904-like_C"/>
</dbReference>
<accession>A0A502CLN1</accession>
<evidence type="ECO:0000313" key="6">
    <source>
        <dbReference type="Proteomes" id="UP000317722"/>
    </source>
</evidence>
<dbReference type="Proteomes" id="UP000317722">
    <property type="component" value="Unassembled WGS sequence"/>
</dbReference>
<protein>
    <recommendedName>
        <fullName evidence="4">SF3 helicase domain-containing protein</fullName>
    </recommendedName>
</protein>
<keyword evidence="3" id="KW-0067">ATP-binding</keyword>
<organism evidence="5 6">
    <name type="scientific">Pedococcus bigeumensis</name>
    <dbReference type="NCBI Taxonomy" id="433644"/>
    <lineage>
        <taxon>Bacteria</taxon>
        <taxon>Bacillati</taxon>
        <taxon>Actinomycetota</taxon>
        <taxon>Actinomycetes</taxon>
        <taxon>Micrococcales</taxon>
        <taxon>Intrasporangiaceae</taxon>
        <taxon>Pedococcus</taxon>
    </lineage>
</organism>
<keyword evidence="2" id="KW-0378">Hydrolase</keyword>
<dbReference type="InterPro" id="IPR014015">
    <property type="entry name" value="Helicase_SF3_DNA-vir"/>
</dbReference>
<proteinExistence type="predicted"/>
<evidence type="ECO:0000256" key="2">
    <source>
        <dbReference type="ARBA" id="ARBA00022801"/>
    </source>
</evidence>
<keyword evidence="1" id="KW-0547">Nucleotide-binding</keyword>
<dbReference type="AlphaFoldDB" id="A0A502CLN1"/>
<dbReference type="SUPFAM" id="SSF52540">
    <property type="entry name" value="P-loop containing nucleoside triphosphate hydrolases"/>
    <property type="match status" value="1"/>
</dbReference>
<name>A0A502CLN1_9MICO</name>
<feature type="domain" description="SF3 helicase" evidence="4">
    <location>
        <begin position="175"/>
        <end position="333"/>
    </location>
</feature>
<comment type="caution">
    <text evidence="5">The sequence shown here is derived from an EMBL/GenBank/DDBJ whole genome shotgun (WGS) entry which is preliminary data.</text>
</comment>
<dbReference type="Gene3D" id="3.40.50.300">
    <property type="entry name" value="P-loop containing nucleotide triphosphate hydrolases"/>
    <property type="match status" value="1"/>
</dbReference>
<dbReference type="PANTHER" id="PTHR35372:SF2">
    <property type="entry name" value="SF3 HELICASE DOMAIN-CONTAINING PROTEIN"/>
    <property type="match status" value="1"/>
</dbReference>
<dbReference type="EMBL" id="RCZM01000009">
    <property type="protein sequence ID" value="TPG12601.1"/>
    <property type="molecule type" value="Genomic_DNA"/>
</dbReference>
<evidence type="ECO:0000256" key="3">
    <source>
        <dbReference type="ARBA" id="ARBA00022840"/>
    </source>
</evidence>
<evidence type="ECO:0000259" key="4">
    <source>
        <dbReference type="PROSITE" id="PS51206"/>
    </source>
</evidence>
<evidence type="ECO:0000256" key="1">
    <source>
        <dbReference type="ARBA" id="ARBA00022741"/>
    </source>
</evidence>
<dbReference type="SMART" id="SM00885">
    <property type="entry name" value="D5_N"/>
    <property type="match status" value="1"/>
</dbReference>
<evidence type="ECO:0000313" key="5">
    <source>
        <dbReference type="EMBL" id="TPG12601.1"/>
    </source>
</evidence>
<dbReference type="NCBIfam" id="TIGR01613">
    <property type="entry name" value="primase_Cterm"/>
    <property type="match status" value="1"/>
</dbReference>
<dbReference type="GO" id="GO:0005524">
    <property type="term" value="F:ATP binding"/>
    <property type="evidence" value="ECO:0007669"/>
    <property type="project" value="UniProtKB-KW"/>
</dbReference>
<reference evidence="5 6" key="1">
    <citation type="journal article" date="2019" name="Environ. Microbiol.">
        <title>Species interactions and distinct microbial communities in high Arctic permafrost affected cryosols are associated with the CH4 and CO2 gas fluxes.</title>
        <authorList>
            <person name="Altshuler I."/>
            <person name="Hamel J."/>
            <person name="Turney S."/>
            <person name="Magnuson E."/>
            <person name="Levesque R."/>
            <person name="Greer C."/>
            <person name="Whyte L.G."/>
        </authorList>
    </citation>
    <scope>NUCLEOTIDE SEQUENCE [LARGE SCALE GENOMIC DNA]</scope>
    <source>
        <strain evidence="5 6">S9.3A</strain>
    </source>
</reference>
<dbReference type="InterPro" id="IPR006500">
    <property type="entry name" value="Helicase_put_C_phage/plasmid"/>
</dbReference>
<keyword evidence="6" id="KW-1185">Reference proteome</keyword>
<dbReference type="Pfam" id="PF08706">
    <property type="entry name" value="D5_N"/>
    <property type="match status" value="1"/>
</dbReference>
<dbReference type="OrthoDB" id="9763644at2"/>
<dbReference type="InterPro" id="IPR014818">
    <property type="entry name" value="Phage/plasmid_primase_P4_C"/>
</dbReference>
<dbReference type="PANTHER" id="PTHR35372">
    <property type="entry name" value="ATP BINDING PROTEIN-RELATED"/>
    <property type="match status" value="1"/>
</dbReference>
<gene>
    <name evidence="5" type="ORF">EAH86_19815</name>
</gene>
<dbReference type="GO" id="GO:0016787">
    <property type="term" value="F:hydrolase activity"/>
    <property type="evidence" value="ECO:0007669"/>
    <property type="project" value="UniProtKB-KW"/>
</dbReference>
<sequence>MADYGDSHAHEGEQHRGQLRMAYRLAACYTDRLLHVANVGWHVWDGHRWTVDERGEAAKAVFDTLRQALAEAVDLPGKERDHLYSDVRRCETAAGVDGVLRLASALDAFAAIVGDLDADPYLLNTLSGTLDLRTLDLRPHRPADRLTKVCGTGYDAGAEAPTWETFLADALPDAEVRDFLRRMVGLSLVGKVVEHVLPILTGTGRNGKGTMVRTLAAAIGDYAIEAEPELFLARDRAHPTGQLDLRGVRLATCQETDEGKRLAVATVKRLTGGDTIRARAMRQDFVEFEPSHLPVMITNHLPRVPADDPALWARLLVVPFDVSFIGREDTGLGDRLALELPGILAWAVRGYGEYVERRLDPPQAVKVATEQYQVSADALAQFIEEVCYVNPYVFARASELFAEWQAWCRVNSEEPGNTRRFKESMETRGHQSRKTNSGNVFQGLEVVKEAVDERY</sequence>
<dbReference type="PROSITE" id="PS51206">
    <property type="entry name" value="SF3_HELICASE_1"/>
    <property type="match status" value="1"/>
</dbReference>
<dbReference type="InterPro" id="IPR045455">
    <property type="entry name" value="NrS-1_pol-like_helicase"/>
</dbReference>
<dbReference type="Pfam" id="PF19263">
    <property type="entry name" value="DUF5906"/>
    <property type="match status" value="1"/>
</dbReference>
<dbReference type="InterPro" id="IPR027417">
    <property type="entry name" value="P-loop_NTPase"/>
</dbReference>